<sequence>MTPLSAAASIRRSPSMESLNSGMFSFSDFDMNNRASIDIAMALIATPGRVYRSNDDEDLHVVSDSSDGESDDVSIALMSLGAISFPVETQEDGFGLVVDDNGEDVDEYAMNHNNQPASDEQEIPVVDFVPDTFEQAAEEEEKPFGNVCPDLSWNKLTVKNLKEELKLRGLKVSGRKAELVARLEASDIELGFAYEEDDDDSWASTKDGNKANKCTPTANANNNNQTSINTNNQQVDDAVSSASSDSGDGEETYDVEPAHSFLQVFDDRVEAYTIPKFVENAVAAKVSDKDWQPLSNEEREIFRLGPLGGIVVLPPHQTQKKNDDVIPRIMFYLQCCQSNGNLFRAWCRVVNECQMEHRRLSQKADLQAMIIQGFIQVTDEKTFLSVYQNAMALPKKH</sequence>
<organism evidence="5 6">
    <name type="scientific">Seminavis robusta</name>
    <dbReference type="NCBI Taxonomy" id="568900"/>
    <lineage>
        <taxon>Eukaryota</taxon>
        <taxon>Sar</taxon>
        <taxon>Stramenopiles</taxon>
        <taxon>Ochrophyta</taxon>
        <taxon>Bacillariophyta</taxon>
        <taxon>Bacillariophyceae</taxon>
        <taxon>Bacillariophycidae</taxon>
        <taxon>Naviculales</taxon>
        <taxon>Naviculaceae</taxon>
        <taxon>Seminavis</taxon>
    </lineage>
</organism>
<evidence type="ECO:0000256" key="2">
    <source>
        <dbReference type="ARBA" id="ARBA00046328"/>
    </source>
</evidence>
<dbReference type="Gene3D" id="1.10.720.30">
    <property type="entry name" value="SAP domain"/>
    <property type="match status" value="1"/>
</dbReference>
<dbReference type="SUPFAM" id="SSF68906">
    <property type="entry name" value="SAP domain"/>
    <property type="match status" value="1"/>
</dbReference>
<comment type="caution">
    <text evidence="5">The sequence shown here is derived from an EMBL/GenBank/DDBJ whole genome shotgun (WGS) entry which is preliminary data.</text>
</comment>
<dbReference type="InterPro" id="IPR003034">
    <property type="entry name" value="SAP_dom"/>
</dbReference>
<protein>
    <recommendedName>
        <fullName evidence="4">SAP domain-containing protein</fullName>
    </recommendedName>
</protein>
<evidence type="ECO:0000256" key="3">
    <source>
        <dbReference type="SAM" id="MobiDB-lite"/>
    </source>
</evidence>
<accession>A0A9N8EDQ4</accession>
<keyword evidence="1" id="KW-0597">Phosphoprotein</keyword>
<feature type="domain" description="SAP" evidence="4">
    <location>
        <begin position="153"/>
        <end position="187"/>
    </location>
</feature>
<name>A0A9N8EDQ4_9STRA</name>
<dbReference type="GO" id="GO:0005634">
    <property type="term" value="C:nucleus"/>
    <property type="evidence" value="ECO:0007669"/>
    <property type="project" value="TreeGrafter"/>
</dbReference>
<evidence type="ECO:0000313" key="6">
    <source>
        <dbReference type="Proteomes" id="UP001153069"/>
    </source>
</evidence>
<dbReference type="PANTHER" id="PTHR46551:SF1">
    <property type="entry name" value="SAP DOMAIN-CONTAINING RIBONUCLEOPROTEIN"/>
    <property type="match status" value="1"/>
</dbReference>
<keyword evidence="6" id="KW-1185">Reference proteome</keyword>
<dbReference type="InterPro" id="IPR036361">
    <property type="entry name" value="SAP_dom_sf"/>
</dbReference>
<feature type="compositionally biased region" description="Low complexity" evidence="3">
    <location>
        <begin position="211"/>
        <end position="246"/>
    </location>
</feature>
<evidence type="ECO:0000259" key="4">
    <source>
        <dbReference type="PROSITE" id="PS50800"/>
    </source>
</evidence>
<dbReference type="PROSITE" id="PS50800">
    <property type="entry name" value="SAP"/>
    <property type="match status" value="1"/>
</dbReference>
<dbReference type="GO" id="GO:0016973">
    <property type="term" value="P:poly(A)+ mRNA export from nucleus"/>
    <property type="evidence" value="ECO:0007669"/>
    <property type="project" value="TreeGrafter"/>
</dbReference>
<evidence type="ECO:0000313" key="5">
    <source>
        <dbReference type="EMBL" id="CAB9519561.1"/>
    </source>
</evidence>
<proteinExistence type="inferred from homology"/>
<dbReference type="EMBL" id="CAICTM010001024">
    <property type="protein sequence ID" value="CAB9519561.1"/>
    <property type="molecule type" value="Genomic_DNA"/>
</dbReference>
<dbReference type="Proteomes" id="UP001153069">
    <property type="component" value="Unassembled WGS sequence"/>
</dbReference>
<comment type="similarity">
    <text evidence="2">Belongs to the SAP domain-containing ribonucleoprotein family.</text>
</comment>
<dbReference type="InterPro" id="IPR052240">
    <property type="entry name" value="SAP_domain_ribonucleoprotein"/>
</dbReference>
<dbReference type="OrthoDB" id="207211at2759"/>
<dbReference type="SMART" id="SM00513">
    <property type="entry name" value="SAP"/>
    <property type="match status" value="1"/>
</dbReference>
<dbReference type="AlphaFoldDB" id="A0A9N8EDQ4"/>
<gene>
    <name evidence="5" type="ORF">SEMRO_1026_G232920.1</name>
</gene>
<feature type="region of interest" description="Disordered" evidence="3">
    <location>
        <begin position="197"/>
        <end position="253"/>
    </location>
</feature>
<reference evidence="5" key="1">
    <citation type="submission" date="2020-06" db="EMBL/GenBank/DDBJ databases">
        <authorList>
            <consortium name="Plant Systems Biology data submission"/>
        </authorList>
    </citation>
    <scope>NUCLEOTIDE SEQUENCE</scope>
    <source>
        <strain evidence="5">D6</strain>
    </source>
</reference>
<evidence type="ECO:0000256" key="1">
    <source>
        <dbReference type="ARBA" id="ARBA00022553"/>
    </source>
</evidence>
<dbReference type="PANTHER" id="PTHR46551">
    <property type="entry name" value="SAP DOMAIN-CONTAINING RIBONUCLEOPROTEIN"/>
    <property type="match status" value="1"/>
</dbReference>
<dbReference type="Pfam" id="PF02037">
    <property type="entry name" value="SAP"/>
    <property type="match status" value="1"/>
</dbReference>